<evidence type="ECO:0000256" key="2">
    <source>
        <dbReference type="SAM" id="Phobius"/>
    </source>
</evidence>
<dbReference type="InterPro" id="IPR003362">
    <property type="entry name" value="Bact_transf"/>
</dbReference>
<gene>
    <name evidence="4" type="ORF">N7E81_18510</name>
</gene>
<comment type="similarity">
    <text evidence="1">Belongs to the bacterial sugar transferase family.</text>
</comment>
<dbReference type="Proteomes" id="UP001062165">
    <property type="component" value="Chromosome"/>
</dbReference>
<dbReference type="EMBL" id="CP106735">
    <property type="protein sequence ID" value="UXX79349.1"/>
    <property type="molecule type" value="Genomic_DNA"/>
</dbReference>
<proteinExistence type="inferred from homology"/>
<keyword evidence="2" id="KW-1133">Transmembrane helix</keyword>
<keyword evidence="2" id="KW-0472">Membrane</keyword>
<reference evidence="4" key="1">
    <citation type="submission" date="2022-10" db="EMBL/GenBank/DDBJ databases">
        <title>Comparative genomics and taxonomic characterization of three novel marine species of genus Reichenbachiella exhibiting antioxidant and polysaccharide degradation activities.</title>
        <authorList>
            <person name="Muhammad N."/>
            <person name="Lee Y.-J."/>
            <person name="Ko J."/>
            <person name="Kim S.-G."/>
        </authorList>
    </citation>
    <scope>NUCLEOTIDE SEQUENCE</scope>
    <source>
        <strain evidence="4">Wsw4-B4</strain>
    </source>
</reference>
<name>A0ABY6CZK7_9BACT</name>
<feature type="transmembrane region" description="Helical" evidence="2">
    <location>
        <begin position="15"/>
        <end position="37"/>
    </location>
</feature>
<organism evidence="4 5">
    <name type="scientific">Reichenbachiella carrageenanivorans</name>
    <dbReference type="NCBI Taxonomy" id="2979869"/>
    <lineage>
        <taxon>Bacteria</taxon>
        <taxon>Pseudomonadati</taxon>
        <taxon>Bacteroidota</taxon>
        <taxon>Cytophagia</taxon>
        <taxon>Cytophagales</taxon>
        <taxon>Reichenbachiellaceae</taxon>
        <taxon>Reichenbachiella</taxon>
    </lineage>
</organism>
<evidence type="ECO:0000256" key="1">
    <source>
        <dbReference type="ARBA" id="ARBA00006464"/>
    </source>
</evidence>
<protein>
    <submittedName>
        <fullName evidence="4">Sugar transferase</fullName>
    </submittedName>
</protein>
<accession>A0ABY6CZK7</accession>
<dbReference type="PANTHER" id="PTHR30576">
    <property type="entry name" value="COLANIC BIOSYNTHESIS UDP-GLUCOSE LIPID CARRIER TRANSFERASE"/>
    <property type="match status" value="1"/>
</dbReference>
<dbReference type="RefSeq" id="WP_263051092.1">
    <property type="nucleotide sequence ID" value="NZ_CP106735.1"/>
</dbReference>
<keyword evidence="5" id="KW-1185">Reference proteome</keyword>
<evidence type="ECO:0000313" key="4">
    <source>
        <dbReference type="EMBL" id="UXX79349.1"/>
    </source>
</evidence>
<keyword evidence="2" id="KW-0812">Transmembrane</keyword>
<dbReference type="PANTHER" id="PTHR30576:SF8">
    <property type="entry name" value="UNDECAPRENYL-PHOSPHATE GALACTOSE PHOSPHOTRANSFERASE"/>
    <property type="match status" value="1"/>
</dbReference>
<sequence length="196" mass="22973">MIPCYKSVKLILDKILALVLLVILLPMLLMLSLLAFWDTGAVLFSQERPGLLEVPFRLLKFQTMKEGHEADHLRITPLGRWMRKLSLDEWPQLWNVLKGEMSLIGPRPYLIEYLPLYSDFHKKRHWVLPGLTGWAQVHGGNELEWERKLDLDAYYVEHLSFWLDFKIFCKTLGLLAKGRKKDLPDTKFAGYQNQTH</sequence>
<dbReference type="GO" id="GO:0016740">
    <property type="term" value="F:transferase activity"/>
    <property type="evidence" value="ECO:0007669"/>
    <property type="project" value="UniProtKB-KW"/>
</dbReference>
<feature type="domain" description="Bacterial sugar transferase" evidence="3">
    <location>
        <begin position="9"/>
        <end position="173"/>
    </location>
</feature>
<evidence type="ECO:0000313" key="5">
    <source>
        <dbReference type="Proteomes" id="UP001062165"/>
    </source>
</evidence>
<keyword evidence="4" id="KW-0808">Transferase</keyword>
<evidence type="ECO:0000259" key="3">
    <source>
        <dbReference type="Pfam" id="PF02397"/>
    </source>
</evidence>
<dbReference type="Pfam" id="PF02397">
    <property type="entry name" value="Bac_transf"/>
    <property type="match status" value="1"/>
</dbReference>